<proteinExistence type="predicted"/>
<comment type="caution">
    <text evidence="2">The sequence shown here is derived from an EMBL/GenBank/DDBJ whole genome shotgun (WGS) entry which is preliminary data.</text>
</comment>
<dbReference type="SUPFAM" id="SSF53448">
    <property type="entry name" value="Nucleotide-diphospho-sugar transferases"/>
    <property type="match status" value="1"/>
</dbReference>
<organism evidence="2 3">
    <name type="scientific">Candidatus Shapirobacteria bacterium GW2011_GWE1_38_10</name>
    <dbReference type="NCBI Taxonomy" id="1618488"/>
    <lineage>
        <taxon>Bacteria</taxon>
        <taxon>Candidatus Shapironibacteriota</taxon>
    </lineage>
</organism>
<accession>A0A0G0LDN6</accession>
<keyword evidence="2" id="KW-0808">Transferase</keyword>
<reference evidence="2 3" key="1">
    <citation type="journal article" date="2015" name="Nature">
        <title>rRNA introns, odd ribosomes, and small enigmatic genomes across a large radiation of phyla.</title>
        <authorList>
            <person name="Brown C.T."/>
            <person name="Hug L.A."/>
            <person name="Thomas B.C."/>
            <person name="Sharon I."/>
            <person name="Castelle C.J."/>
            <person name="Singh A."/>
            <person name="Wilkins M.J."/>
            <person name="Williams K.H."/>
            <person name="Banfield J.F."/>
        </authorList>
    </citation>
    <scope>NUCLEOTIDE SEQUENCE [LARGE SCALE GENOMIC DNA]</scope>
</reference>
<dbReference type="InterPro" id="IPR029044">
    <property type="entry name" value="Nucleotide-diphossugar_trans"/>
</dbReference>
<name>A0A0G0LDN6_9BACT</name>
<dbReference type="PANTHER" id="PTHR43179">
    <property type="entry name" value="RHAMNOSYLTRANSFERASE WBBL"/>
    <property type="match status" value="1"/>
</dbReference>
<sequence length="273" mass="31183">MKKSFRLSIIIVTWNTADITLKCVQTIKKYLSGLEYEIIIADNGSEDDTVIKLKNEGGLIVIENKANLGFGKGNNIAASKASGDYLLFLNSDMELIDNQLANMFNYISTHNEIGLIGPKFLNIDGSDQGSVFPSQSLSNAFKEFWCGQKTYSKYVPESNKPVEVWSVSGGAVMVKRELFEKVGTWDKRYFMFYEDLELCRQIKKLGYKIYYYPECRLIHRHGASGKSLANAGDQWRRLIPSSKIYHGVVKHYLLFLIIWSGQKWQKIKSLFLK</sequence>
<dbReference type="CDD" id="cd04186">
    <property type="entry name" value="GT_2_like_c"/>
    <property type="match status" value="1"/>
</dbReference>
<dbReference type="PANTHER" id="PTHR43179:SF7">
    <property type="entry name" value="RHAMNOSYLTRANSFERASE WBBL"/>
    <property type="match status" value="1"/>
</dbReference>
<evidence type="ECO:0000313" key="2">
    <source>
        <dbReference type="EMBL" id="KKQ50756.1"/>
    </source>
</evidence>
<dbReference type="AlphaFoldDB" id="A0A0G0LDN6"/>
<feature type="domain" description="Glycosyltransferase 2-like" evidence="1">
    <location>
        <begin position="8"/>
        <end position="182"/>
    </location>
</feature>
<dbReference type="InterPro" id="IPR001173">
    <property type="entry name" value="Glyco_trans_2-like"/>
</dbReference>
<dbReference type="GO" id="GO:0016740">
    <property type="term" value="F:transferase activity"/>
    <property type="evidence" value="ECO:0007669"/>
    <property type="project" value="UniProtKB-KW"/>
</dbReference>
<dbReference type="EMBL" id="LBTX01000002">
    <property type="protein sequence ID" value="KKQ50756.1"/>
    <property type="molecule type" value="Genomic_DNA"/>
</dbReference>
<dbReference type="Proteomes" id="UP000034231">
    <property type="component" value="Unassembled WGS sequence"/>
</dbReference>
<dbReference type="Gene3D" id="3.90.550.10">
    <property type="entry name" value="Spore Coat Polysaccharide Biosynthesis Protein SpsA, Chain A"/>
    <property type="match status" value="1"/>
</dbReference>
<dbReference type="Pfam" id="PF00535">
    <property type="entry name" value="Glycos_transf_2"/>
    <property type="match status" value="1"/>
</dbReference>
<gene>
    <name evidence="2" type="ORF">US68_C0002G0033</name>
</gene>
<evidence type="ECO:0000313" key="3">
    <source>
        <dbReference type="Proteomes" id="UP000034231"/>
    </source>
</evidence>
<protein>
    <submittedName>
        <fullName evidence="2">Glycosyltransferase</fullName>
    </submittedName>
</protein>
<evidence type="ECO:0000259" key="1">
    <source>
        <dbReference type="Pfam" id="PF00535"/>
    </source>
</evidence>